<dbReference type="EC" id="2.7.11.1" evidence="17"/>
<dbReference type="SMART" id="SM00220">
    <property type="entry name" value="S_TKc"/>
    <property type="match status" value="1"/>
</dbReference>
<dbReference type="Pfam" id="PF00069">
    <property type="entry name" value="Pkinase"/>
    <property type="match status" value="1"/>
</dbReference>
<dbReference type="Gene3D" id="2.90.10.10">
    <property type="entry name" value="Bulb-type lectin domain"/>
    <property type="match status" value="1"/>
</dbReference>
<comment type="catalytic activity">
    <reaction evidence="15 17">
        <text>L-threonyl-[protein] + ATP = O-phospho-L-threonyl-[protein] + ADP + H(+)</text>
        <dbReference type="Rhea" id="RHEA:46608"/>
        <dbReference type="Rhea" id="RHEA-COMP:11060"/>
        <dbReference type="Rhea" id="RHEA-COMP:11605"/>
        <dbReference type="ChEBI" id="CHEBI:15378"/>
        <dbReference type="ChEBI" id="CHEBI:30013"/>
        <dbReference type="ChEBI" id="CHEBI:30616"/>
        <dbReference type="ChEBI" id="CHEBI:61977"/>
        <dbReference type="ChEBI" id="CHEBI:456216"/>
        <dbReference type="EC" id="2.7.11.1"/>
    </reaction>
</comment>
<dbReference type="PROSITE" id="PS50927">
    <property type="entry name" value="BULB_LECTIN"/>
    <property type="match status" value="1"/>
</dbReference>
<dbReference type="OrthoDB" id="619632at2759"/>
<dbReference type="EMBL" id="BDDD01001232">
    <property type="protein sequence ID" value="GAV74413.1"/>
    <property type="molecule type" value="Genomic_DNA"/>
</dbReference>
<keyword evidence="8 17" id="KW-0418">Kinase</keyword>
<dbReference type="FunFam" id="3.30.200.20:FF:000059">
    <property type="entry name" value="S-receptor-like serine/threonine-protein kinase"/>
    <property type="match status" value="1"/>
</dbReference>
<evidence type="ECO:0000256" key="3">
    <source>
        <dbReference type="ARBA" id="ARBA00022536"/>
    </source>
</evidence>
<keyword evidence="2 17" id="KW-0723">Serine/threonine-protein kinase</keyword>
<dbReference type="GO" id="GO:0048544">
    <property type="term" value="P:recognition of pollen"/>
    <property type="evidence" value="ECO:0007669"/>
    <property type="project" value="InterPro"/>
</dbReference>
<evidence type="ECO:0000313" key="25">
    <source>
        <dbReference type="Proteomes" id="UP000187406"/>
    </source>
</evidence>
<dbReference type="SUPFAM" id="SSF51110">
    <property type="entry name" value="alpha-D-mannose-specific plant lectins"/>
    <property type="match status" value="1"/>
</dbReference>
<dbReference type="InterPro" id="IPR003609">
    <property type="entry name" value="Pan_app"/>
</dbReference>
<proteinExistence type="inferred from homology"/>
<feature type="domain" description="Bulb-type lectin" evidence="22">
    <location>
        <begin position="28"/>
        <end position="152"/>
    </location>
</feature>
<keyword evidence="10 19" id="KW-1133">Transmembrane helix</keyword>
<dbReference type="InterPro" id="IPR000858">
    <property type="entry name" value="S_locus_glycoprot_dom"/>
</dbReference>
<keyword evidence="14" id="KW-0325">Glycoprotein</keyword>
<dbReference type="GO" id="GO:0016020">
    <property type="term" value="C:membrane"/>
    <property type="evidence" value="ECO:0007669"/>
    <property type="project" value="UniProtKB-SubCell"/>
</dbReference>
<dbReference type="PANTHER" id="PTHR47974">
    <property type="entry name" value="OS07G0415500 PROTEIN"/>
    <property type="match status" value="1"/>
</dbReference>
<evidence type="ECO:0000256" key="19">
    <source>
        <dbReference type="SAM" id="Phobius"/>
    </source>
</evidence>
<comment type="similarity">
    <text evidence="17">Belongs to the protein kinase superfamily. Ser/Thr protein kinase family.</text>
</comment>
<evidence type="ECO:0000256" key="5">
    <source>
        <dbReference type="ARBA" id="ARBA00022692"/>
    </source>
</evidence>
<dbReference type="InterPro" id="IPR011009">
    <property type="entry name" value="Kinase-like_dom_sf"/>
</dbReference>
<dbReference type="AlphaFoldDB" id="A0A1Q3C304"/>
<evidence type="ECO:0000256" key="7">
    <source>
        <dbReference type="ARBA" id="ARBA00022741"/>
    </source>
</evidence>
<keyword evidence="3" id="KW-0245">EGF-like domain</keyword>
<dbReference type="PANTHER" id="PTHR47974:SF3">
    <property type="entry name" value="RECEPTOR-LIKE SERINE_THREONINE-PROTEIN KINASE"/>
    <property type="match status" value="1"/>
</dbReference>
<dbReference type="InterPro" id="IPR000719">
    <property type="entry name" value="Prot_kinase_dom"/>
</dbReference>
<dbReference type="PIRSF" id="PIRSF000641">
    <property type="entry name" value="SRK"/>
    <property type="match status" value="1"/>
</dbReference>
<evidence type="ECO:0000256" key="15">
    <source>
        <dbReference type="ARBA" id="ARBA00047899"/>
    </source>
</evidence>
<evidence type="ECO:0000256" key="18">
    <source>
        <dbReference type="PROSITE-ProRule" id="PRU10141"/>
    </source>
</evidence>
<evidence type="ECO:0000256" key="4">
    <source>
        <dbReference type="ARBA" id="ARBA00022679"/>
    </source>
</evidence>
<dbReference type="CDD" id="cd00028">
    <property type="entry name" value="B_lectin"/>
    <property type="match status" value="1"/>
</dbReference>
<evidence type="ECO:0000256" key="17">
    <source>
        <dbReference type="PIRNR" id="PIRNR000641"/>
    </source>
</evidence>
<evidence type="ECO:0000256" key="6">
    <source>
        <dbReference type="ARBA" id="ARBA00022729"/>
    </source>
</evidence>
<keyword evidence="12" id="KW-1015">Disulfide bond</keyword>
<evidence type="ECO:0000256" key="8">
    <source>
        <dbReference type="ARBA" id="ARBA00022777"/>
    </source>
</evidence>
<dbReference type="InterPro" id="IPR001480">
    <property type="entry name" value="Bulb-type_lectin_dom"/>
</dbReference>
<protein>
    <recommendedName>
        <fullName evidence="17">Receptor-like serine/threonine-protein kinase</fullName>
        <ecNumber evidence="17">2.7.11.1</ecNumber>
    </recommendedName>
</protein>
<dbReference type="Gene3D" id="3.30.200.20">
    <property type="entry name" value="Phosphorylase Kinase, domain 1"/>
    <property type="match status" value="1"/>
</dbReference>
<evidence type="ECO:0000256" key="1">
    <source>
        <dbReference type="ARBA" id="ARBA00004479"/>
    </source>
</evidence>
<comment type="caution">
    <text evidence="24">The sequence shown here is derived from an EMBL/GenBank/DDBJ whole genome shotgun (WGS) entry which is preliminary data.</text>
</comment>
<dbReference type="CDD" id="cd14066">
    <property type="entry name" value="STKc_IRAK"/>
    <property type="match status" value="1"/>
</dbReference>
<comment type="catalytic activity">
    <reaction evidence="16 17">
        <text>L-seryl-[protein] + ATP = O-phospho-L-seryl-[protein] + ADP + H(+)</text>
        <dbReference type="Rhea" id="RHEA:17989"/>
        <dbReference type="Rhea" id="RHEA-COMP:9863"/>
        <dbReference type="Rhea" id="RHEA-COMP:11604"/>
        <dbReference type="ChEBI" id="CHEBI:15378"/>
        <dbReference type="ChEBI" id="CHEBI:29999"/>
        <dbReference type="ChEBI" id="CHEBI:30616"/>
        <dbReference type="ChEBI" id="CHEBI:83421"/>
        <dbReference type="ChEBI" id="CHEBI:456216"/>
        <dbReference type="EC" id="2.7.11.1"/>
    </reaction>
</comment>
<dbReference type="Pfam" id="PF00954">
    <property type="entry name" value="S_locus_glycop"/>
    <property type="match status" value="1"/>
</dbReference>
<organism evidence="24 25">
    <name type="scientific">Cephalotus follicularis</name>
    <name type="common">Albany pitcher plant</name>
    <dbReference type="NCBI Taxonomy" id="3775"/>
    <lineage>
        <taxon>Eukaryota</taxon>
        <taxon>Viridiplantae</taxon>
        <taxon>Streptophyta</taxon>
        <taxon>Embryophyta</taxon>
        <taxon>Tracheophyta</taxon>
        <taxon>Spermatophyta</taxon>
        <taxon>Magnoliopsida</taxon>
        <taxon>eudicotyledons</taxon>
        <taxon>Gunneridae</taxon>
        <taxon>Pentapetalae</taxon>
        <taxon>rosids</taxon>
        <taxon>fabids</taxon>
        <taxon>Oxalidales</taxon>
        <taxon>Cephalotaceae</taxon>
        <taxon>Cephalotus</taxon>
    </lineage>
</organism>
<dbReference type="InParanoid" id="A0A1Q3C304"/>
<dbReference type="InterPro" id="IPR036426">
    <property type="entry name" value="Bulb-type_lectin_dom_sf"/>
</dbReference>
<feature type="binding site" evidence="18">
    <location>
        <position position="542"/>
    </location>
    <ligand>
        <name>ATP</name>
        <dbReference type="ChEBI" id="CHEBI:30616"/>
    </ligand>
</feature>
<name>A0A1Q3C304_CEPFO</name>
<dbReference type="PROSITE" id="PS00107">
    <property type="entry name" value="PROTEIN_KINASE_ATP"/>
    <property type="match status" value="1"/>
</dbReference>
<feature type="signal peptide" evidence="20">
    <location>
        <begin position="1"/>
        <end position="21"/>
    </location>
</feature>
<keyword evidence="4 17" id="KW-0808">Transferase</keyword>
<keyword evidence="25" id="KW-1185">Reference proteome</keyword>
<dbReference type="FunFam" id="1.10.510.10:FF:000537">
    <property type="entry name" value="Putative receptor-like protein kinase"/>
    <property type="match status" value="1"/>
</dbReference>
<keyword evidence="5 19" id="KW-0812">Transmembrane</keyword>
<dbReference type="InterPro" id="IPR024171">
    <property type="entry name" value="SRK-like_kinase"/>
</dbReference>
<dbReference type="GO" id="GO:0005524">
    <property type="term" value="F:ATP binding"/>
    <property type="evidence" value="ECO:0007669"/>
    <property type="project" value="UniProtKB-UniRule"/>
</dbReference>
<evidence type="ECO:0000256" key="14">
    <source>
        <dbReference type="ARBA" id="ARBA00023180"/>
    </source>
</evidence>
<dbReference type="GO" id="GO:0004674">
    <property type="term" value="F:protein serine/threonine kinase activity"/>
    <property type="evidence" value="ECO:0007669"/>
    <property type="project" value="UniProtKB-KW"/>
</dbReference>
<keyword evidence="11 19" id="KW-0472">Membrane</keyword>
<sequence>MTKSVLVLILSLLQICALSSSSSTIDTLKVGSSISVEKSGDALVSKNGVFSAGFHAVGVNAASFAIWFTKASDSDIVWMANRDKLVNGRGSKLSLLHAGNLILVDGSDGGQNSITLWAGDIATSTSLRLQLLNTGNLVLWSNSTNIVWQSFDSPTDTLLPQQALSKNTSLTSSTSETDYFSGYYKLRFDTDNILRLIYDGPDFSSPYWPEQELNDSGRSRNNFTRIMTLDSLGHFSSSDYLEFSSSDIGIRRWRRLKLDFDGILRVYSLEESSRTWIVSWQAISQSCAVRRSCGPNSLCSYLPDFGKTCTCLPGYKVKDSADLTSGCELDIHIPCNGNGNNNSGVGFLHLAHVDFYGFDMAFYYNRSLQDCIDLCMKSCDCKGFRIISAFEGVYVCYLKNILLNGYYAPTIDGDMYAKLPEKYLFSDFTPQRPPTLNCSKEVVRLVKRTRRNGSVMFLLWFAIVVGCVEMICIFMVWCFLFRNDKDPNEDVKGYLLVASKFRNFSYAELKKATRDFSEEIGRGAGGIVYKGILSDQRVAAIKRLNEANQGEAEFLAEVGTIGRLNHMNLIDMWGFCAEGKHRLLVYEYMEHGSLAKNLAANTVSADKRFEIAIKTARGLAYLHEECLEWILHCDVKPQNILLDSNYNPKVADFGLSKLLNRGSIKDASFSRMRGTRGYMAPEWVFNLPITSKVDVYSYGIVVLELVTGYNPTGSQANSNGEMIENKRVVTWVREKMKEAATRPESLIEDIIDPRIRGACDIKKMEILVRVALQCVEEDKDARPTMSQVVEMLLQQKPYLP</sequence>
<dbReference type="Proteomes" id="UP000187406">
    <property type="component" value="Unassembled WGS sequence"/>
</dbReference>
<keyword evidence="6 20" id="KW-0732">Signal</keyword>
<evidence type="ECO:0000256" key="11">
    <source>
        <dbReference type="ARBA" id="ARBA00023136"/>
    </source>
</evidence>
<reference evidence="25" key="1">
    <citation type="submission" date="2016-04" db="EMBL/GenBank/DDBJ databases">
        <title>Cephalotus genome sequencing.</title>
        <authorList>
            <person name="Fukushima K."/>
            <person name="Hasebe M."/>
            <person name="Fang X."/>
        </authorList>
    </citation>
    <scope>NUCLEOTIDE SEQUENCE [LARGE SCALE GENOMIC DNA]</scope>
    <source>
        <strain evidence="25">cv. St1</strain>
    </source>
</reference>
<evidence type="ECO:0000256" key="20">
    <source>
        <dbReference type="SAM" id="SignalP"/>
    </source>
</evidence>
<evidence type="ECO:0000313" key="24">
    <source>
        <dbReference type="EMBL" id="GAV74413.1"/>
    </source>
</evidence>
<dbReference type="SUPFAM" id="SSF56112">
    <property type="entry name" value="Protein kinase-like (PK-like)"/>
    <property type="match status" value="1"/>
</dbReference>
<evidence type="ECO:0000256" key="9">
    <source>
        <dbReference type="ARBA" id="ARBA00022840"/>
    </source>
</evidence>
<dbReference type="GO" id="GO:0106310">
    <property type="term" value="F:protein serine kinase activity"/>
    <property type="evidence" value="ECO:0007669"/>
    <property type="project" value="RHEA"/>
</dbReference>
<evidence type="ECO:0000259" key="21">
    <source>
        <dbReference type="PROSITE" id="PS50011"/>
    </source>
</evidence>
<keyword evidence="7 17" id="KW-0547">Nucleotide-binding</keyword>
<feature type="domain" description="Protein kinase" evidence="21">
    <location>
        <begin position="514"/>
        <end position="799"/>
    </location>
</feature>
<evidence type="ECO:0000259" key="23">
    <source>
        <dbReference type="PROSITE" id="PS50948"/>
    </source>
</evidence>
<dbReference type="STRING" id="3775.A0A1Q3C304"/>
<accession>A0A1Q3C304</accession>
<evidence type="ECO:0000259" key="22">
    <source>
        <dbReference type="PROSITE" id="PS50927"/>
    </source>
</evidence>
<gene>
    <name evidence="24" type="ORF">CFOL_v3_17893</name>
</gene>
<keyword evidence="13" id="KW-0675">Receptor</keyword>
<dbReference type="InterPro" id="IPR017441">
    <property type="entry name" value="Protein_kinase_ATP_BS"/>
</dbReference>
<evidence type="ECO:0000256" key="13">
    <source>
        <dbReference type="ARBA" id="ARBA00023170"/>
    </source>
</evidence>
<dbReference type="PROSITE" id="PS50948">
    <property type="entry name" value="PAN"/>
    <property type="match status" value="1"/>
</dbReference>
<evidence type="ECO:0000256" key="2">
    <source>
        <dbReference type="ARBA" id="ARBA00022527"/>
    </source>
</evidence>
<dbReference type="Pfam" id="PF01453">
    <property type="entry name" value="B_lectin"/>
    <property type="match status" value="1"/>
</dbReference>
<keyword evidence="9 17" id="KW-0067">ATP-binding</keyword>
<dbReference type="InterPro" id="IPR008271">
    <property type="entry name" value="Ser/Thr_kinase_AS"/>
</dbReference>
<dbReference type="SMART" id="SM00108">
    <property type="entry name" value="B_lectin"/>
    <property type="match status" value="1"/>
</dbReference>
<evidence type="ECO:0000256" key="16">
    <source>
        <dbReference type="ARBA" id="ARBA00048679"/>
    </source>
</evidence>
<comment type="subcellular location">
    <subcellularLocation>
        <location evidence="1">Membrane</location>
        <topology evidence="1">Single-pass type I membrane protein</topology>
    </subcellularLocation>
</comment>
<dbReference type="Gene3D" id="1.10.510.10">
    <property type="entry name" value="Transferase(Phosphotransferase) domain 1"/>
    <property type="match status" value="1"/>
</dbReference>
<evidence type="ECO:0000256" key="10">
    <source>
        <dbReference type="ARBA" id="ARBA00022989"/>
    </source>
</evidence>
<feature type="chain" id="PRO_5012817732" description="Receptor-like serine/threonine-protein kinase" evidence="20">
    <location>
        <begin position="22"/>
        <end position="800"/>
    </location>
</feature>
<feature type="transmembrane region" description="Helical" evidence="19">
    <location>
        <begin position="457"/>
        <end position="477"/>
    </location>
</feature>
<evidence type="ECO:0000256" key="12">
    <source>
        <dbReference type="ARBA" id="ARBA00023157"/>
    </source>
</evidence>
<dbReference type="PROSITE" id="PS50011">
    <property type="entry name" value="PROTEIN_KINASE_DOM"/>
    <property type="match status" value="1"/>
</dbReference>
<dbReference type="PROSITE" id="PS00108">
    <property type="entry name" value="PROTEIN_KINASE_ST"/>
    <property type="match status" value="1"/>
</dbReference>
<feature type="domain" description="Apple" evidence="23">
    <location>
        <begin position="335"/>
        <end position="420"/>
    </location>
</feature>